<proteinExistence type="predicted"/>
<reference evidence="1 2" key="1">
    <citation type="submission" date="2017-01" db="EMBL/GenBank/DDBJ databases">
        <title>Complete Genome Sequence of Paenalcaligenes hominis, Isolated from a paraplegic Patient with neurogenic bladder.</title>
        <authorList>
            <person name="Mukhopadhyay R."/>
            <person name="Joaquin J."/>
            <person name="Hogue R."/>
            <person name="Kilaru A."/>
            <person name="Jospin G."/>
            <person name="Mars K."/>
            <person name="Eisen J.A."/>
            <person name="Chaturvedi V."/>
        </authorList>
    </citation>
    <scope>NUCLEOTIDE SEQUENCE [LARGE SCALE GENOMIC DNA]</scope>
    <source>
        <strain evidence="1 2">15S00501</strain>
    </source>
</reference>
<dbReference type="Proteomes" id="UP000189369">
    <property type="component" value="Chromosome"/>
</dbReference>
<accession>A0A1U9JY56</accession>
<dbReference type="AlphaFoldDB" id="A0A1U9JY56"/>
<gene>
    <name evidence="1" type="ORF">PAEH1_02680</name>
</gene>
<dbReference type="KEGG" id="phn:PAEH1_02680"/>
<dbReference type="InterPro" id="IPR046227">
    <property type="entry name" value="DUF6260"/>
</dbReference>
<evidence type="ECO:0000313" key="2">
    <source>
        <dbReference type="Proteomes" id="UP000189369"/>
    </source>
</evidence>
<dbReference type="OrthoDB" id="6626649at2"/>
<dbReference type="Pfam" id="PF19774">
    <property type="entry name" value="DUF6260"/>
    <property type="match status" value="1"/>
</dbReference>
<protein>
    <recommendedName>
        <fullName evidence="3">Phage coat protein</fullName>
    </recommendedName>
</protein>
<evidence type="ECO:0008006" key="3">
    <source>
        <dbReference type="Google" id="ProtNLM"/>
    </source>
</evidence>
<organism evidence="1 2">
    <name type="scientific">Paenalcaligenes hominis</name>
    <dbReference type="NCBI Taxonomy" id="643674"/>
    <lineage>
        <taxon>Bacteria</taxon>
        <taxon>Pseudomonadati</taxon>
        <taxon>Pseudomonadota</taxon>
        <taxon>Betaproteobacteria</taxon>
        <taxon>Burkholderiales</taxon>
        <taxon>Alcaligenaceae</taxon>
        <taxon>Paenalcaligenes</taxon>
    </lineage>
</organism>
<sequence length="356" mass="39296">MFLTQSNIAAHPRLMGHYQELQANRNIWNRQNEVMLAANRSIMTPDMLQANALAGLQREFWAEVDRQIIQYRNQEAGMEILNDLLGVQTVLPIGKTVKLYNVVGDIADDVSVSIDGQAPYSFDHTEYDSDGDPIPVFSAGYGVNWRHAAGMSSVGIDLVLDSQAAKLRKYYKRIVSYVLDGDKSIQVAGYKAQGIRTHRNTTKIDLGTSGANIDLTSAPQQEVIDFFTKGAFGQNARANKVAAYDVLWVSPDIYGNLDSDFINGGVVSGTVRERILARAKIRDIRETYALEGNEFLAYERRQDVISPLVGMAVGTVPLPRPLPNTNYNYQILSAMGLQIARDDDGLSGVVYGAELT</sequence>
<dbReference type="STRING" id="643674.PAEH1_02680"/>
<dbReference type="EMBL" id="CP019697">
    <property type="protein sequence ID" value="AQS50730.1"/>
    <property type="molecule type" value="Genomic_DNA"/>
</dbReference>
<name>A0A1U9JY56_9BURK</name>
<evidence type="ECO:0000313" key="1">
    <source>
        <dbReference type="EMBL" id="AQS50730.1"/>
    </source>
</evidence>